<organism evidence="11 12">
    <name type="scientific">Actinidia rufa</name>
    <dbReference type="NCBI Taxonomy" id="165716"/>
    <lineage>
        <taxon>Eukaryota</taxon>
        <taxon>Viridiplantae</taxon>
        <taxon>Streptophyta</taxon>
        <taxon>Embryophyta</taxon>
        <taxon>Tracheophyta</taxon>
        <taxon>Spermatophyta</taxon>
        <taxon>Magnoliopsida</taxon>
        <taxon>eudicotyledons</taxon>
        <taxon>Gunneridae</taxon>
        <taxon>Pentapetalae</taxon>
        <taxon>asterids</taxon>
        <taxon>Ericales</taxon>
        <taxon>Actinidiaceae</taxon>
        <taxon>Actinidia</taxon>
    </lineage>
</organism>
<keyword evidence="7 9" id="KW-0040">ANK repeat</keyword>
<dbReference type="SMART" id="SM00248">
    <property type="entry name" value="ANK"/>
    <property type="match status" value="2"/>
</dbReference>
<dbReference type="EC" id="2.7.4.3" evidence="2"/>
<sequence>MFGSTGGGYIAGMKQVFPVDYEAEVSQRLVEASHANDLKSAAECIADPFVDVNFIGAVSLKSRKTELVLRDEAATEVRFEFEEFRTEVTALFLAAHAGNVTLVRKLLSVGANVNQKLFRGYATTAAVREGHIEILEILVNGGATQPACEEALLEASYVGQARSAELLLGSDMIRPHVAVHALVTASCRGFVNVVDTLIKVTGEPLIQRKDDTAEVLKSRLEAFHRQTEPVIDYYAKKGVVAQLQAERPPKEVTAEVQKVLSS</sequence>
<dbReference type="Gene3D" id="1.25.40.20">
    <property type="entry name" value="Ankyrin repeat-containing domain"/>
    <property type="match status" value="1"/>
</dbReference>
<evidence type="ECO:0000256" key="10">
    <source>
        <dbReference type="RuleBase" id="RU003330"/>
    </source>
</evidence>
<keyword evidence="6 10" id="KW-0418">Kinase</keyword>
<dbReference type="InterPro" id="IPR027417">
    <property type="entry name" value="P-loop_NTPase"/>
</dbReference>
<reference evidence="11 12" key="1">
    <citation type="submission" date="2019-07" db="EMBL/GenBank/DDBJ databases">
        <title>De Novo Assembly of kiwifruit Actinidia rufa.</title>
        <authorList>
            <person name="Sugita-Konishi S."/>
            <person name="Sato K."/>
            <person name="Mori E."/>
            <person name="Abe Y."/>
            <person name="Kisaki G."/>
            <person name="Hamano K."/>
            <person name="Suezawa K."/>
            <person name="Otani M."/>
            <person name="Fukuda T."/>
            <person name="Manabe T."/>
            <person name="Gomi K."/>
            <person name="Tabuchi M."/>
            <person name="Akimitsu K."/>
            <person name="Kataoka I."/>
        </authorList>
    </citation>
    <scope>NUCLEOTIDE SEQUENCE [LARGE SCALE GENOMIC DNA]</scope>
    <source>
        <strain evidence="12">cv. Fuchu</strain>
    </source>
</reference>
<evidence type="ECO:0000256" key="1">
    <source>
        <dbReference type="ARBA" id="ARBA00007220"/>
    </source>
</evidence>
<dbReference type="InterPro" id="IPR036770">
    <property type="entry name" value="Ankyrin_rpt-contain_sf"/>
</dbReference>
<feature type="repeat" description="ANK" evidence="9">
    <location>
        <begin position="86"/>
        <end position="118"/>
    </location>
</feature>
<evidence type="ECO:0000256" key="7">
    <source>
        <dbReference type="ARBA" id="ARBA00023043"/>
    </source>
</evidence>
<keyword evidence="5" id="KW-0547">Nucleotide-binding</keyword>
<dbReference type="Pfam" id="PF00406">
    <property type="entry name" value="ADK"/>
    <property type="match status" value="1"/>
</dbReference>
<protein>
    <recommendedName>
        <fullName evidence="2">adenylate kinase</fullName>
        <ecNumber evidence="2">2.7.4.3</ecNumber>
    </recommendedName>
    <alternativeName>
        <fullName evidence="8">ATP:AMP phosphotransferase</fullName>
    </alternativeName>
</protein>
<dbReference type="PRINTS" id="PR00094">
    <property type="entry name" value="ADENYLTKNASE"/>
</dbReference>
<dbReference type="EMBL" id="BJWL01000007">
    <property type="protein sequence ID" value="GFY91546.1"/>
    <property type="molecule type" value="Genomic_DNA"/>
</dbReference>
<dbReference type="AlphaFoldDB" id="A0A7J0EZD5"/>
<dbReference type="GO" id="GO:0005524">
    <property type="term" value="F:ATP binding"/>
    <property type="evidence" value="ECO:0007669"/>
    <property type="project" value="InterPro"/>
</dbReference>
<dbReference type="Proteomes" id="UP000585474">
    <property type="component" value="Unassembled WGS sequence"/>
</dbReference>
<dbReference type="PROSITE" id="PS50297">
    <property type="entry name" value="ANK_REP_REGION"/>
    <property type="match status" value="1"/>
</dbReference>
<evidence type="ECO:0000313" key="11">
    <source>
        <dbReference type="EMBL" id="GFY91546.1"/>
    </source>
</evidence>
<evidence type="ECO:0000256" key="2">
    <source>
        <dbReference type="ARBA" id="ARBA00012955"/>
    </source>
</evidence>
<dbReference type="Gene3D" id="3.40.50.300">
    <property type="entry name" value="P-loop containing nucleotide triphosphate hydrolases"/>
    <property type="match status" value="1"/>
</dbReference>
<dbReference type="Pfam" id="PF12796">
    <property type="entry name" value="Ank_2"/>
    <property type="match status" value="1"/>
</dbReference>
<dbReference type="SUPFAM" id="SSF52540">
    <property type="entry name" value="P-loop containing nucleoside triphosphate hydrolases"/>
    <property type="match status" value="1"/>
</dbReference>
<gene>
    <name evidence="11" type="ORF">Acr_07g0017420</name>
</gene>
<comment type="similarity">
    <text evidence="1 10">Belongs to the adenylate kinase family.</text>
</comment>
<dbReference type="InterPro" id="IPR051165">
    <property type="entry name" value="Multifunctional_ANK_Repeat"/>
</dbReference>
<dbReference type="SUPFAM" id="SSF48403">
    <property type="entry name" value="Ankyrin repeat"/>
    <property type="match status" value="1"/>
</dbReference>
<keyword evidence="12" id="KW-1185">Reference proteome</keyword>
<evidence type="ECO:0000256" key="4">
    <source>
        <dbReference type="ARBA" id="ARBA00022737"/>
    </source>
</evidence>
<dbReference type="InterPro" id="IPR002110">
    <property type="entry name" value="Ankyrin_rpt"/>
</dbReference>
<evidence type="ECO:0000256" key="6">
    <source>
        <dbReference type="ARBA" id="ARBA00022777"/>
    </source>
</evidence>
<proteinExistence type="inferred from homology"/>
<evidence type="ECO:0000256" key="5">
    <source>
        <dbReference type="ARBA" id="ARBA00022741"/>
    </source>
</evidence>
<dbReference type="OrthoDB" id="194358at2759"/>
<evidence type="ECO:0000256" key="8">
    <source>
        <dbReference type="ARBA" id="ARBA00031517"/>
    </source>
</evidence>
<dbReference type="PROSITE" id="PS50088">
    <property type="entry name" value="ANK_REPEAT"/>
    <property type="match status" value="1"/>
</dbReference>
<dbReference type="GO" id="GO:0004017">
    <property type="term" value="F:AMP kinase activity"/>
    <property type="evidence" value="ECO:0007669"/>
    <property type="project" value="UniProtKB-EC"/>
</dbReference>
<keyword evidence="3 10" id="KW-0808">Transferase</keyword>
<dbReference type="PANTHER" id="PTHR24123">
    <property type="entry name" value="ANKYRIN REPEAT-CONTAINING"/>
    <property type="match status" value="1"/>
</dbReference>
<evidence type="ECO:0000313" key="12">
    <source>
        <dbReference type="Proteomes" id="UP000585474"/>
    </source>
</evidence>
<accession>A0A7J0EZD5</accession>
<evidence type="ECO:0000256" key="3">
    <source>
        <dbReference type="ARBA" id="ARBA00022679"/>
    </source>
</evidence>
<dbReference type="PANTHER" id="PTHR24123:SF95">
    <property type="entry name" value="ANKYRIN-2-LIKE"/>
    <property type="match status" value="1"/>
</dbReference>
<comment type="caution">
    <text evidence="11">The sequence shown here is derived from an EMBL/GenBank/DDBJ whole genome shotgun (WGS) entry which is preliminary data.</text>
</comment>
<evidence type="ECO:0000256" key="9">
    <source>
        <dbReference type="PROSITE-ProRule" id="PRU00023"/>
    </source>
</evidence>
<keyword evidence="4" id="KW-0677">Repeat</keyword>
<name>A0A7J0EZD5_9ERIC</name>
<dbReference type="InterPro" id="IPR000850">
    <property type="entry name" value="Adenylat/UMP-CMP_kin"/>
</dbReference>